<feature type="region of interest" description="Disordered" evidence="5">
    <location>
        <begin position="151"/>
        <end position="181"/>
    </location>
</feature>
<keyword evidence="4" id="KW-0479">Metal-binding</keyword>
<dbReference type="SUPFAM" id="SSF57850">
    <property type="entry name" value="RING/U-box"/>
    <property type="match status" value="1"/>
</dbReference>
<dbReference type="EMBL" id="BOLY01000004">
    <property type="protein sequence ID" value="GIZ44204.1"/>
    <property type="molecule type" value="Genomic_DNA"/>
</dbReference>
<dbReference type="CDD" id="cd18008">
    <property type="entry name" value="DEXDc_SHPRH-like"/>
    <property type="match status" value="1"/>
</dbReference>
<accession>A0A9P3FIS5</accession>
<feature type="region of interest" description="Disordered" evidence="5">
    <location>
        <begin position="1"/>
        <end position="56"/>
    </location>
</feature>
<dbReference type="AlphaFoldDB" id="A0A9P3FIS5"/>
<dbReference type="GO" id="GO:0016787">
    <property type="term" value="F:hydrolase activity"/>
    <property type="evidence" value="ECO:0007669"/>
    <property type="project" value="UniProtKB-KW"/>
</dbReference>
<dbReference type="InterPro" id="IPR027417">
    <property type="entry name" value="P-loop_NTPase"/>
</dbReference>
<feature type="domain" description="Helicase ATP-binding" evidence="7">
    <location>
        <begin position="493"/>
        <end position="613"/>
    </location>
</feature>
<dbReference type="Pfam" id="PF00271">
    <property type="entry name" value="Helicase_C"/>
    <property type="match status" value="1"/>
</dbReference>
<dbReference type="PANTHER" id="PTHR45626">
    <property type="entry name" value="TRANSCRIPTION TERMINATION FACTOR 2-RELATED"/>
    <property type="match status" value="1"/>
</dbReference>
<dbReference type="GO" id="GO:0006281">
    <property type="term" value="P:DNA repair"/>
    <property type="evidence" value="ECO:0007669"/>
    <property type="project" value="TreeGrafter"/>
</dbReference>
<evidence type="ECO:0000259" key="7">
    <source>
        <dbReference type="PROSITE" id="PS51192"/>
    </source>
</evidence>
<dbReference type="InterPro" id="IPR014001">
    <property type="entry name" value="Helicase_ATP-bd"/>
</dbReference>
<keyword evidence="1" id="KW-0547">Nucleotide-binding</keyword>
<dbReference type="GO" id="GO:0008094">
    <property type="term" value="F:ATP-dependent activity, acting on DNA"/>
    <property type="evidence" value="ECO:0007669"/>
    <property type="project" value="TreeGrafter"/>
</dbReference>
<dbReference type="Gene3D" id="3.40.50.300">
    <property type="entry name" value="P-loop containing nucleotide triphosphate hydrolases"/>
    <property type="match status" value="1"/>
</dbReference>
<dbReference type="OrthoDB" id="3648557at2759"/>
<dbReference type="PROSITE" id="PS51192">
    <property type="entry name" value="HELICASE_ATP_BIND_1"/>
    <property type="match status" value="1"/>
</dbReference>
<dbReference type="InterPro" id="IPR049730">
    <property type="entry name" value="SNF2/RAD54-like_C"/>
</dbReference>
<dbReference type="Proteomes" id="UP000825890">
    <property type="component" value="Unassembled WGS sequence"/>
</dbReference>
<dbReference type="Gene3D" id="3.40.50.10810">
    <property type="entry name" value="Tandem AAA-ATPase domain"/>
    <property type="match status" value="1"/>
</dbReference>
<evidence type="ECO:0000256" key="5">
    <source>
        <dbReference type="SAM" id="MobiDB-lite"/>
    </source>
</evidence>
<evidence type="ECO:0000313" key="10">
    <source>
        <dbReference type="Proteomes" id="UP000825890"/>
    </source>
</evidence>
<dbReference type="InterPro" id="IPR001650">
    <property type="entry name" value="Helicase_C-like"/>
</dbReference>
<dbReference type="PROSITE" id="PS50089">
    <property type="entry name" value="ZF_RING_2"/>
    <property type="match status" value="1"/>
</dbReference>
<feature type="compositionally biased region" description="Polar residues" evidence="5">
    <location>
        <begin position="43"/>
        <end position="56"/>
    </location>
</feature>
<keyword evidence="4" id="KW-0863">Zinc-finger</keyword>
<feature type="domain" description="RING-type" evidence="6">
    <location>
        <begin position="750"/>
        <end position="800"/>
    </location>
</feature>
<keyword evidence="4" id="KW-0862">Zinc</keyword>
<evidence type="ECO:0000256" key="3">
    <source>
        <dbReference type="ARBA" id="ARBA00022840"/>
    </source>
</evidence>
<comment type="caution">
    <text evidence="9">The sequence shown here is derived from an EMBL/GenBank/DDBJ whole genome shotgun (WGS) entry which is preliminary data.</text>
</comment>
<dbReference type="SMART" id="SM00490">
    <property type="entry name" value="HELICc"/>
    <property type="match status" value="1"/>
</dbReference>
<dbReference type="GO" id="GO:0008270">
    <property type="term" value="F:zinc ion binding"/>
    <property type="evidence" value="ECO:0007669"/>
    <property type="project" value="UniProtKB-KW"/>
</dbReference>
<evidence type="ECO:0000313" key="9">
    <source>
        <dbReference type="EMBL" id="GIZ44204.1"/>
    </source>
</evidence>
<proteinExistence type="predicted"/>
<evidence type="ECO:0000259" key="6">
    <source>
        <dbReference type="PROSITE" id="PS50089"/>
    </source>
</evidence>
<dbReference type="SUPFAM" id="SSF52540">
    <property type="entry name" value="P-loop containing nucleoside triphosphate hydrolases"/>
    <property type="match status" value="2"/>
</dbReference>
<dbReference type="Pfam" id="PF00176">
    <property type="entry name" value="SNF2-rel_dom"/>
    <property type="match status" value="1"/>
</dbReference>
<keyword evidence="2" id="KW-0378">Hydrolase</keyword>
<dbReference type="SMART" id="SM00487">
    <property type="entry name" value="DEXDc"/>
    <property type="match status" value="1"/>
</dbReference>
<dbReference type="GO" id="GO:0005524">
    <property type="term" value="F:ATP binding"/>
    <property type="evidence" value="ECO:0007669"/>
    <property type="project" value="UniProtKB-KW"/>
</dbReference>
<name>A0A9P3FIS5_9PEZI</name>
<gene>
    <name evidence="9" type="ORF">CKM354_000740800</name>
</gene>
<organism evidence="9 10">
    <name type="scientific">Cercospora kikuchii</name>
    <dbReference type="NCBI Taxonomy" id="84275"/>
    <lineage>
        <taxon>Eukaryota</taxon>
        <taxon>Fungi</taxon>
        <taxon>Dikarya</taxon>
        <taxon>Ascomycota</taxon>
        <taxon>Pezizomycotina</taxon>
        <taxon>Dothideomycetes</taxon>
        <taxon>Dothideomycetidae</taxon>
        <taxon>Mycosphaerellales</taxon>
        <taxon>Mycosphaerellaceae</taxon>
        <taxon>Cercospora</taxon>
    </lineage>
</organism>
<dbReference type="InterPro" id="IPR001841">
    <property type="entry name" value="Znf_RING"/>
</dbReference>
<keyword evidence="10" id="KW-1185">Reference proteome</keyword>
<evidence type="ECO:0000256" key="2">
    <source>
        <dbReference type="ARBA" id="ARBA00022801"/>
    </source>
</evidence>
<dbReference type="GO" id="GO:0005634">
    <property type="term" value="C:nucleus"/>
    <property type="evidence" value="ECO:0007669"/>
    <property type="project" value="TreeGrafter"/>
</dbReference>
<dbReference type="GeneID" id="68292983"/>
<dbReference type="PANTHER" id="PTHR45626:SF22">
    <property type="entry name" value="DNA REPAIR PROTEIN RAD5"/>
    <property type="match status" value="1"/>
</dbReference>
<dbReference type="InterPro" id="IPR038718">
    <property type="entry name" value="SNF2-like_sf"/>
</dbReference>
<feature type="domain" description="Helicase C-terminal" evidence="8">
    <location>
        <begin position="827"/>
        <end position="984"/>
    </location>
</feature>
<protein>
    <submittedName>
        <fullName evidence="9">Uncharacterized protein</fullName>
    </submittedName>
</protein>
<feature type="compositionally biased region" description="Low complexity" evidence="5">
    <location>
        <begin position="164"/>
        <end position="181"/>
    </location>
</feature>
<evidence type="ECO:0000256" key="1">
    <source>
        <dbReference type="ARBA" id="ARBA00022741"/>
    </source>
</evidence>
<keyword evidence="3" id="KW-0067">ATP-binding</keyword>
<dbReference type="InterPro" id="IPR050628">
    <property type="entry name" value="SNF2_RAD54_helicase_TF"/>
</dbReference>
<evidence type="ECO:0000256" key="4">
    <source>
        <dbReference type="PROSITE-ProRule" id="PRU00175"/>
    </source>
</evidence>
<evidence type="ECO:0000259" key="8">
    <source>
        <dbReference type="PROSITE" id="PS51194"/>
    </source>
</evidence>
<dbReference type="RefSeq" id="XP_044658691.1">
    <property type="nucleotide sequence ID" value="XM_044802756.1"/>
</dbReference>
<reference evidence="9 10" key="1">
    <citation type="submission" date="2021-01" db="EMBL/GenBank/DDBJ databases">
        <title>Cercospora kikuchii MAFF 305040 whole genome shotgun sequence.</title>
        <authorList>
            <person name="Kashiwa T."/>
            <person name="Suzuki T."/>
        </authorList>
    </citation>
    <scope>NUCLEOTIDE SEQUENCE [LARGE SCALE GENOMIC DNA]</scope>
    <source>
        <strain evidence="9 10">MAFF 305040</strain>
    </source>
</reference>
<dbReference type="PROSITE" id="PS51194">
    <property type="entry name" value="HELICASE_CTER"/>
    <property type="match status" value="1"/>
</dbReference>
<dbReference type="CDD" id="cd18793">
    <property type="entry name" value="SF2_C_SNF"/>
    <property type="match status" value="1"/>
</dbReference>
<sequence>MHSESESPAQFMEDSEGDEEQGRSDGYPAKRQRLVDLPRKACSLSTTPSTPKHQTGLTALPSVEKIQAYSSTCHIMPSEPNGDHADVIFETAERRAIETGHLEPADASGETHERSRFDTALQIPRDNVLTQHATPAQEQEFQNHARLARSVARDAQSSIRPRGAWSSQAQQSSASTSVSKSQDLLIHADTLEVIDTELPGSGRDTSARLPHVESAAAGPTATAGRSDLVCFGMIPHAACDTLYISTHVTTEDASASGPATTYLRFNLTVRDGRLFVGTPSGREVAHLSTRLTRALLEIMNLNGVGCEVFVEGGQLTSFLDAAARTRNSKFLYVDIHILGPIESSQRVGVSLSLNGLYLQDPRVTCDTREYFNPQVLDLQVSQPDIMLHELFMEMTTKRRKAEQGSAWNTALDDMSQHALNANAVDVDVAIVTTPILPHQKEALDFMRQREIGGENLNCSMRFWIHDRTENDRAVYRHKITADERFQQQLEPQELMDSWLAQLQQHTGSGKLKVSRYHGHERARLADDLVDNDIVITTYGTIAKEYIKPRRRVLYHMCFFRIILDEAHIIRTRRTKLFAAVVELEAAHHWCLTGTPISNKIDDLYSLLHFCRVPLLGNDLIFRQHVTVPSGKSVQRGGNILRETLKPICLRRNIGIIGLARPEAIEKEVIFSPAEEKHYHQIFETGRGAIDAAVSGHTGKSTRIIMLKILLELRIFCSQGTFRQNGFLADGQPLDSDELFTLLEESEDAYCASCNSKITGINQDDDDGDSGVLGDCSHMLCMTCHNSRASIGPPKECPICKRTFEVQLVNPSSDTPNTPSAVKKHCSKLNALMQDLQSSQNAQALEKSVVFSYWRKTIDLAADICSQNGIRAVVVHGKTLQADRTKILEQFAEDPTISALLMTIGTGGLGLTINVASRVHILEPQWNPSVEEQAIGRVVRLGQEKPITVIRYIVNESIERQIQGYQKRKKALAASGFGHHSDNTSTEETVRLNAAYIA</sequence>
<dbReference type="InterPro" id="IPR000330">
    <property type="entry name" value="SNF2_N"/>
</dbReference>